<gene>
    <name evidence="2" type="ORF">M569_06362</name>
</gene>
<dbReference type="PANTHER" id="PTHR46148">
    <property type="entry name" value="CHROMO DOMAIN-CONTAINING PROTEIN"/>
    <property type="match status" value="1"/>
</dbReference>
<dbReference type="Gene3D" id="2.40.50.40">
    <property type="match status" value="1"/>
</dbReference>
<dbReference type="InterPro" id="IPR000953">
    <property type="entry name" value="Chromo/chromo_shadow_dom"/>
</dbReference>
<dbReference type="CDD" id="cd00024">
    <property type="entry name" value="CD_CSD"/>
    <property type="match status" value="1"/>
</dbReference>
<sequence length="171" mass="19965">VDMELKNRDEVLRELKDNLRRSQQIMEHYYNKKHRPLEFNVGEQVWLKPHGPQFAGLTGTKYSKLHPRYFGPFKIKSKIGELAYELDLPPEVQLHPVFHASRLKACVGEKAGTANEREQLQETRIVAENPTPVAILDKRRNGKKMEALVHWKNHSPADSTWESIEDLQERF</sequence>
<dbReference type="SUPFAM" id="SSF54160">
    <property type="entry name" value="Chromo domain-like"/>
    <property type="match status" value="1"/>
</dbReference>
<dbReference type="PANTHER" id="PTHR46148:SF52">
    <property type="entry name" value="OS04G0603800 PROTEIN"/>
    <property type="match status" value="1"/>
</dbReference>
<dbReference type="Pfam" id="PF00385">
    <property type="entry name" value="Chromo"/>
    <property type="match status" value="1"/>
</dbReference>
<dbReference type="InterPro" id="IPR016197">
    <property type="entry name" value="Chromo-like_dom_sf"/>
</dbReference>
<accession>S8DYP9</accession>
<name>S8DYP9_9LAMI</name>
<feature type="non-terminal residue" evidence="2">
    <location>
        <position position="171"/>
    </location>
</feature>
<organism evidence="2 3">
    <name type="scientific">Genlisea aurea</name>
    <dbReference type="NCBI Taxonomy" id="192259"/>
    <lineage>
        <taxon>Eukaryota</taxon>
        <taxon>Viridiplantae</taxon>
        <taxon>Streptophyta</taxon>
        <taxon>Embryophyta</taxon>
        <taxon>Tracheophyta</taxon>
        <taxon>Spermatophyta</taxon>
        <taxon>Magnoliopsida</taxon>
        <taxon>eudicotyledons</taxon>
        <taxon>Gunneridae</taxon>
        <taxon>Pentapetalae</taxon>
        <taxon>asterids</taxon>
        <taxon>lamiids</taxon>
        <taxon>Lamiales</taxon>
        <taxon>Lentibulariaceae</taxon>
        <taxon>Genlisea</taxon>
    </lineage>
</organism>
<dbReference type="InterPro" id="IPR023780">
    <property type="entry name" value="Chromo_domain"/>
</dbReference>
<protein>
    <recommendedName>
        <fullName evidence="1">Chromo domain-containing protein</fullName>
    </recommendedName>
</protein>
<reference evidence="2 3" key="1">
    <citation type="journal article" date="2013" name="BMC Genomics">
        <title>The miniature genome of a carnivorous plant Genlisea aurea contains a low number of genes and short non-coding sequences.</title>
        <authorList>
            <person name="Leushkin E.V."/>
            <person name="Sutormin R.A."/>
            <person name="Nabieva E.R."/>
            <person name="Penin A.A."/>
            <person name="Kondrashov A.S."/>
            <person name="Logacheva M.D."/>
        </authorList>
    </citation>
    <scope>NUCLEOTIDE SEQUENCE [LARGE SCALE GENOMIC DNA]</scope>
</reference>
<evidence type="ECO:0000313" key="2">
    <source>
        <dbReference type="EMBL" id="EPS68408.1"/>
    </source>
</evidence>
<proteinExistence type="predicted"/>
<dbReference type="EMBL" id="AUSU01002628">
    <property type="protein sequence ID" value="EPS68408.1"/>
    <property type="molecule type" value="Genomic_DNA"/>
</dbReference>
<evidence type="ECO:0000313" key="3">
    <source>
        <dbReference type="Proteomes" id="UP000015453"/>
    </source>
</evidence>
<keyword evidence="3" id="KW-1185">Reference proteome</keyword>
<comment type="caution">
    <text evidence="2">The sequence shown here is derived from an EMBL/GenBank/DDBJ whole genome shotgun (WGS) entry which is preliminary data.</text>
</comment>
<dbReference type="OrthoDB" id="913535at2759"/>
<dbReference type="PROSITE" id="PS50013">
    <property type="entry name" value="CHROMO_2"/>
    <property type="match status" value="1"/>
</dbReference>
<feature type="non-terminal residue" evidence="2">
    <location>
        <position position="1"/>
    </location>
</feature>
<dbReference type="AlphaFoldDB" id="S8DYP9"/>
<feature type="domain" description="Chromo" evidence="1">
    <location>
        <begin position="130"/>
        <end position="171"/>
    </location>
</feature>
<dbReference type="Proteomes" id="UP000015453">
    <property type="component" value="Unassembled WGS sequence"/>
</dbReference>
<dbReference type="InterPro" id="IPR056924">
    <property type="entry name" value="SH3_Tf2-1"/>
</dbReference>
<evidence type="ECO:0000259" key="1">
    <source>
        <dbReference type="PROSITE" id="PS50013"/>
    </source>
</evidence>
<dbReference type="Pfam" id="PF24626">
    <property type="entry name" value="SH3_Tf2-1"/>
    <property type="match status" value="1"/>
</dbReference>